<proteinExistence type="predicted"/>
<feature type="transmembrane region" description="Helical" evidence="6">
    <location>
        <begin position="393"/>
        <end position="414"/>
    </location>
</feature>
<feature type="region of interest" description="Disordered" evidence="5">
    <location>
        <begin position="537"/>
        <end position="579"/>
    </location>
</feature>
<protein>
    <submittedName>
        <fullName evidence="8">MFS transporter</fullName>
    </submittedName>
</protein>
<dbReference type="InterPro" id="IPR005829">
    <property type="entry name" value="Sugar_transporter_CS"/>
</dbReference>
<dbReference type="CDD" id="cd17321">
    <property type="entry name" value="MFS_MMR_MDR_like"/>
    <property type="match status" value="1"/>
</dbReference>
<feature type="transmembrane region" description="Helical" evidence="6">
    <location>
        <begin position="44"/>
        <end position="69"/>
    </location>
</feature>
<feature type="transmembrane region" description="Helical" evidence="6">
    <location>
        <begin position="267"/>
        <end position="284"/>
    </location>
</feature>
<accession>A0ABP6RSK6</accession>
<comment type="caution">
    <text evidence="8">The sequence shown here is derived from an EMBL/GenBank/DDBJ whole genome shotgun (WGS) entry which is preliminary data.</text>
</comment>
<dbReference type="InterPro" id="IPR020846">
    <property type="entry name" value="MFS_dom"/>
</dbReference>
<gene>
    <name evidence="8" type="ORF">GCM10020366_32670</name>
</gene>
<evidence type="ECO:0000256" key="3">
    <source>
        <dbReference type="ARBA" id="ARBA00022989"/>
    </source>
</evidence>
<comment type="subcellular location">
    <subcellularLocation>
        <location evidence="1">Cell membrane</location>
        <topology evidence="1">Multi-pass membrane protein</topology>
    </subcellularLocation>
</comment>
<dbReference type="InterPro" id="IPR011701">
    <property type="entry name" value="MFS"/>
</dbReference>
<dbReference type="Pfam" id="PF07690">
    <property type="entry name" value="MFS_1"/>
    <property type="match status" value="1"/>
</dbReference>
<dbReference type="Proteomes" id="UP001500483">
    <property type="component" value="Unassembled WGS sequence"/>
</dbReference>
<evidence type="ECO:0000313" key="9">
    <source>
        <dbReference type="Proteomes" id="UP001500483"/>
    </source>
</evidence>
<evidence type="ECO:0000313" key="8">
    <source>
        <dbReference type="EMBL" id="GAA3358879.1"/>
    </source>
</evidence>
<organism evidence="8 9">
    <name type="scientific">Saccharopolyspora gregorii</name>
    <dbReference type="NCBI Taxonomy" id="33914"/>
    <lineage>
        <taxon>Bacteria</taxon>
        <taxon>Bacillati</taxon>
        <taxon>Actinomycetota</taxon>
        <taxon>Actinomycetes</taxon>
        <taxon>Pseudonocardiales</taxon>
        <taxon>Pseudonocardiaceae</taxon>
        <taxon>Saccharopolyspora</taxon>
    </lineage>
</organism>
<evidence type="ECO:0000256" key="6">
    <source>
        <dbReference type="SAM" id="Phobius"/>
    </source>
</evidence>
<feature type="transmembrane region" description="Helical" evidence="6">
    <location>
        <begin position="196"/>
        <end position="215"/>
    </location>
</feature>
<evidence type="ECO:0000259" key="7">
    <source>
        <dbReference type="PROSITE" id="PS50850"/>
    </source>
</evidence>
<keyword evidence="2 6" id="KW-0812">Transmembrane</keyword>
<dbReference type="PROSITE" id="PS50850">
    <property type="entry name" value="MFS"/>
    <property type="match status" value="1"/>
</dbReference>
<evidence type="ECO:0000256" key="2">
    <source>
        <dbReference type="ARBA" id="ARBA00022692"/>
    </source>
</evidence>
<dbReference type="PANTHER" id="PTHR42718">
    <property type="entry name" value="MAJOR FACILITATOR SUPERFAMILY MULTIDRUG TRANSPORTER MFSC"/>
    <property type="match status" value="1"/>
</dbReference>
<evidence type="ECO:0000256" key="4">
    <source>
        <dbReference type="ARBA" id="ARBA00023136"/>
    </source>
</evidence>
<feature type="compositionally biased region" description="Basic and acidic residues" evidence="5">
    <location>
        <begin position="566"/>
        <end position="579"/>
    </location>
</feature>
<keyword evidence="9" id="KW-1185">Reference proteome</keyword>
<feature type="transmembrane region" description="Helical" evidence="6">
    <location>
        <begin position="305"/>
        <end position="331"/>
    </location>
</feature>
<evidence type="ECO:0000256" key="1">
    <source>
        <dbReference type="ARBA" id="ARBA00004651"/>
    </source>
</evidence>
<dbReference type="Gene3D" id="1.20.1250.20">
    <property type="entry name" value="MFS general substrate transporter like domains"/>
    <property type="match status" value="1"/>
</dbReference>
<feature type="domain" description="Major facilitator superfamily (MFS) profile" evidence="7">
    <location>
        <begin position="43"/>
        <end position="535"/>
    </location>
</feature>
<sequence length="579" mass="59120">MSGTHPESASGGAHPTEGPNTEGERRAVADGIDLGVYRRRWTTLLVLCLALSATMLANTSLGVALPFLSQDLGSSLSDQQWFSNAYALVFAGLLFTTSTLADRYGRKLMLQAGLVLFGAVSLYVCFFVSSSAELIAARGLLGLGGSMIMPVTLSILTSVFPSSERTKAVGVWAAVSGAGTALGPVIAGLLLEVSTWHAVFAINVPVVVVAVIASIRYVPKNAGSDAPVEGGHGGIDIGGAILSTVGITVVVYGLIDAQHVGWTAPRTLIMVVVGLLLVGAFVAWERRVKDPMLDMDLFRNAGFSASAVALTLVFFAMIGVFFSLSQTLILVFGYSPLGSSVAMLPMSVMMVLVAPQVGRIVGRFGPRTTIAAGLVLAACGMAGLSTLTADSGYLHLLLPLALTSGGMSLAMAPATDQLMANVPRARAGMGSATNDVTREVGASLGVAVLGSVLGSAYSTQLGPAVAGLPPEAQAMAKESLPGGLQVAASLGQQGAALAHDVVVSWMGGMRFANLAGAALILLAALIAWIWMPRTATQAGTPAPEAADDAGTEPAGTETDPAAGATAERDDDRPAENISG</sequence>
<feature type="transmembrane region" description="Helical" evidence="6">
    <location>
        <begin position="369"/>
        <end position="387"/>
    </location>
</feature>
<keyword evidence="3 6" id="KW-1133">Transmembrane helix</keyword>
<keyword evidence="4 6" id="KW-0472">Membrane</keyword>
<dbReference type="PROSITE" id="PS00216">
    <property type="entry name" value="SUGAR_TRANSPORT_1"/>
    <property type="match status" value="1"/>
</dbReference>
<dbReference type="InterPro" id="IPR036259">
    <property type="entry name" value="MFS_trans_sf"/>
</dbReference>
<dbReference type="Gene3D" id="1.20.1720.10">
    <property type="entry name" value="Multidrug resistance protein D"/>
    <property type="match status" value="1"/>
</dbReference>
<feature type="region of interest" description="Disordered" evidence="5">
    <location>
        <begin position="1"/>
        <end position="25"/>
    </location>
</feature>
<dbReference type="PANTHER" id="PTHR42718:SF42">
    <property type="entry name" value="EXPORT PROTEIN"/>
    <property type="match status" value="1"/>
</dbReference>
<feature type="transmembrane region" description="Helical" evidence="6">
    <location>
        <begin position="337"/>
        <end position="357"/>
    </location>
</feature>
<evidence type="ECO:0000256" key="5">
    <source>
        <dbReference type="SAM" id="MobiDB-lite"/>
    </source>
</evidence>
<feature type="transmembrane region" description="Helical" evidence="6">
    <location>
        <begin position="81"/>
        <end position="101"/>
    </location>
</feature>
<feature type="transmembrane region" description="Helical" evidence="6">
    <location>
        <begin position="168"/>
        <end position="190"/>
    </location>
</feature>
<feature type="transmembrane region" description="Helical" evidence="6">
    <location>
        <begin position="511"/>
        <end position="531"/>
    </location>
</feature>
<dbReference type="RefSeq" id="WP_344927551.1">
    <property type="nucleotide sequence ID" value="NZ_BAAAYK010000038.1"/>
</dbReference>
<dbReference type="EMBL" id="BAAAYK010000038">
    <property type="protein sequence ID" value="GAA3358879.1"/>
    <property type="molecule type" value="Genomic_DNA"/>
</dbReference>
<feature type="transmembrane region" description="Helical" evidence="6">
    <location>
        <begin position="108"/>
        <end position="129"/>
    </location>
</feature>
<reference evidence="9" key="1">
    <citation type="journal article" date="2019" name="Int. J. Syst. Evol. Microbiol.">
        <title>The Global Catalogue of Microorganisms (GCM) 10K type strain sequencing project: providing services to taxonomists for standard genome sequencing and annotation.</title>
        <authorList>
            <consortium name="The Broad Institute Genomics Platform"/>
            <consortium name="The Broad Institute Genome Sequencing Center for Infectious Disease"/>
            <person name="Wu L."/>
            <person name="Ma J."/>
        </authorList>
    </citation>
    <scope>NUCLEOTIDE SEQUENCE [LARGE SCALE GENOMIC DNA]</scope>
    <source>
        <strain evidence="9">JCM 9687</strain>
    </source>
</reference>
<name>A0ABP6RSK6_9PSEU</name>
<feature type="transmembrane region" description="Helical" evidence="6">
    <location>
        <begin position="235"/>
        <end position="255"/>
    </location>
</feature>
<dbReference type="SUPFAM" id="SSF103473">
    <property type="entry name" value="MFS general substrate transporter"/>
    <property type="match status" value="1"/>
</dbReference>